<dbReference type="RefSeq" id="WP_238106030.1">
    <property type="nucleotide sequence ID" value="NZ_JAQQPZ010000001.1"/>
</dbReference>
<keyword evidence="2" id="KW-1185">Reference proteome</keyword>
<dbReference type="InterPro" id="IPR027417">
    <property type="entry name" value="P-loop_NTPase"/>
</dbReference>
<proteinExistence type="predicted"/>
<evidence type="ECO:0000313" key="2">
    <source>
        <dbReference type="Proteomes" id="UP001213691"/>
    </source>
</evidence>
<sequence length="317" mass="37646">MKTKIYLHIGYPKTATSAMQKHVFPEIKGLNYLGKNENAKFKFENKLLEGVLYNASTMEHSLFRKQVIREDLFQGFDGELFLSEEVLLFNIFRPTLWQSKTLCIQDIVRNLKLLETTCDVEFHIIISIRKQLEMLTSIYAQCFNSCYSRLDETQSFESFLDYFFKCSQFYNALNYDYVFSKFNEAFEKVEIMVYEELKYNKKLFLSSLGEHMGVIIDIGEIERDNVRNTGSYKKVDDFSLSDLLGRMRHKIYFLRNIKFPRLRKAFHKVKLKKMADVSTTIVINDDKKNFIVGFYKDSNKSLEYKYNIDLTRYGYFK</sequence>
<comment type="caution">
    <text evidence="1">The sequence shown here is derived from an EMBL/GenBank/DDBJ whole genome shotgun (WGS) entry which is preliminary data.</text>
</comment>
<evidence type="ECO:0008006" key="3">
    <source>
        <dbReference type="Google" id="ProtNLM"/>
    </source>
</evidence>
<name>A0ABT5TJK9_9GAMM</name>
<gene>
    <name evidence="1" type="ORF">PQR79_00555</name>
</gene>
<accession>A0ABT5TJK9</accession>
<protein>
    <recommendedName>
        <fullName evidence="3">Sulfotransferase domain-containing protein</fullName>
    </recommendedName>
</protein>
<dbReference type="Proteomes" id="UP001213691">
    <property type="component" value="Unassembled WGS sequence"/>
</dbReference>
<organism evidence="1 2">
    <name type="scientific">Shewanella metallivivens</name>
    <dbReference type="NCBI Taxonomy" id="2872342"/>
    <lineage>
        <taxon>Bacteria</taxon>
        <taxon>Pseudomonadati</taxon>
        <taxon>Pseudomonadota</taxon>
        <taxon>Gammaproteobacteria</taxon>
        <taxon>Alteromonadales</taxon>
        <taxon>Shewanellaceae</taxon>
        <taxon>Shewanella</taxon>
    </lineage>
</organism>
<dbReference type="Gene3D" id="3.40.50.300">
    <property type="entry name" value="P-loop containing nucleotide triphosphate hydrolases"/>
    <property type="match status" value="1"/>
</dbReference>
<evidence type="ECO:0000313" key="1">
    <source>
        <dbReference type="EMBL" id="MDD8057631.1"/>
    </source>
</evidence>
<dbReference type="EMBL" id="JAQQPZ010000001">
    <property type="protein sequence ID" value="MDD8057631.1"/>
    <property type="molecule type" value="Genomic_DNA"/>
</dbReference>
<dbReference type="SUPFAM" id="SSF52540">
    <property type="entry name" value="P-loop containing nucleoside triphosphate hydrolases"/>
    <property type="match status" value="1"/>
</dbReference>
<reference evidence="1 2" key="1">
    <citation type="submission" date="2023-02" db="EMBL/GenBank/DDBJ databases">
        <title>Genome sequence of Shewanella metallivivens ER-Te-42B-Light, sp. nov., enriched from sulfide tube worms (Riftia pachyptila) isolated from Explorer Ridge in the Pacific Ocean.</title>
        <authorList>
            <person name="Maltman C."/>
            <person name="Kuzyk S.B."/>
            <person name="Kyndt J.A."/>
            <person name="Yurkov V."/>
        </authorList>
    </citation>
    <scope>NUCLEOTIDE SEQUENCE [LARGE SCALE GENOMIC DNA]</scope>
    <source>
        <strain evidence="1 2">ER-Te-42B-Light</strain>
    </source>
</reference>